<evidence type="ECO:0000313" key="2">
    <source>
        <dbReference type="Proteomes" id="UP001157502"/>
    </source>
</evidence>
<comment type="caution">
    <text evidence="1">The sequence shown here is derived from an EMBL/GenBank/DDBJ whole genome shotgun (WGS) entry which is preliminary data.</text>
</comment>
<reference evidence="1" key="1">
    <citation type="submission" date="2021-05" db="EMBL/GenBank/DDBJ databases">
        <authorList>
            <person name="Pan Q."/>
            <person name="Jouanno E."/>
            <person name="Zahm M."/>
            <person name="Klopp C."/>
            <person name="Cabau C."/>
            <person name="Louis A."/>
            <person name="Berthelot C."/>
            <person name="Parey E."/>
            <person name="Roest Crollius H."/>
            <person name="Montfort J."/>
            <person name="Robinson-Rechavi M."/>
            <person name="Bouchez O."/>
            <person name="Lampietro C."/>
            <person name="Lopez Roques C."/>
            <person name="Donnadieu C."/>
            <person name="Postlethwait J."/>
            <person name="Bobe J."/>
            <person name="Dillon D."/>
            <person name="Chandos A."/>
            <person name="von Hippel F."/>
            <person name="Guiguen Y."/>
        </authorList>
    </citation>
    <scope>NUCLEOTIDE SEQUENCE</scope>
    <source>
        <strain evidence="1">YG-Jan2019</strain>
    </source>
</reference>
<protein>
    <submittedName>
        <fullName evidence="1">Uncharacterized protein</fullName>
    </submittedName>
</protein>
<organism evidence="1 2">
    <name type="scientific">Dallia pectoralis</name>
    <name type="common">Alaska blackfish</name>
    <dbReference type="NCBI Taxonomy" id="75939"/>
    <lineage>
        <taxon>Eukaryota</taxon>
        <taxon>Metazoa</taxon>
        <taxon>Chordata</taxon>
        <taxon>Craniata</taxon>
        <taxon>Vertebrata</taxon>
        <taxon>Euteleostomi</taxon>
        <taxon>Actinopterygii</taxon>
        <taxon>Neopterygii</taxon>
        <taxon>Teleostei</taxon>
        <taxon>Protacanthopterygii</taxon>
        <taxon>Esociformes</taxon>
        <taxon>Umbridae</taxon>
        <taxon>Dallia</taxon>
    </lineage>
</organism>
<evidence type="ECO:0000313" key="1">
    <source>
        <dbReference type="EMBL" id="KAJ8010470.1"/>
    </source>
</evidence>
<name>A0ACC2H3X9_DALPE</name>
<keyword evidence="2" id="KW-1185">Reference proteome</keyword>
<accession>A0ACC2H3X9</accession>
<dbReference type="Proteomes" id="UP001157502">
    <property type="component" value="Chromosome 6"/>
</dbReference>
<dbReference type="EMBL" id="CM055733">
    <property type="protein sequence ID" value="KAJ8010470.1"/>
    <property type="molecule type" value="Genomic_DNA"/>
</dbReference>
<proteinExistence type="predicted"/>
<gene>
    <name evidence="1" type="ORF">DPEC_G00075420</name>
</gene>
<sequence>MVRSSTVSGLKEDPNLTTSAQLTALCSDSELSSVPQDLPGNIEELHLNHNHINSLQNHSISRYTSLRTLSCADNRLEILGSKLFQNSPHLESLNLAVNELHINYQQTSLALATVPRLKVLDLSENELTEDMVTIFLQNMTSLEYLNLSRNVLERLDETAFGDLHQLRELDLQKNLLFEIDCAFNHLYKLQRLNLAYNYLSCLVGFHMTQLVVLNASHNYIEWFIANQDLQETFQLETLDLTDNKLFFFPFLPTHSRLRNLHLSQNMVSFYEHLEDNATYPSWSNSVQFYNLKGNGSNITAQLWDDSLHGDISSLDVLDLSGNQMGYFPHGFISKMPSLARLRIQTNCFNVLNLTQEKMPRTLYELDVSNNMLTEVYADKQSLRELANLSYLNLSRNNLQSLPFRLFPSLTSLASVDISYNGVGMCLQDQGKMRRGAGPWGDQSDCLVWKNINSLKRLHLSGCNLRKLPLSAFAGTPLTHLELSNNPKLIIEPRSLVELGRTLNSLGLENTRLSDFDFSSLRHLKFLNVAKNCLAHLPASLLTLELTQLDLRANKLTTVPSGQARKIAFKIKTIFLSGNTFNCCQLDWYRTFEKAKAMKIMDLPDISCQDHTARTHNLLLLDSLICGGSEEESVYWYILLVIIPALCLFGVSVIFMLTFRSRLLPKVIKKKCWKPTSY</sequence>